<organism evidence="1">
    <name type="scientific">Anoplophora glabripennis</name>
    <name type="common">Asian longhorn beetle</name>
    <name type="synonym">Anoplophora nobilis</name>
    <dbReference type="NCBI Taxonomy" id="217634"/>
    <lineage>
        <taxon>Eukaryota</taxon>
        <taxon>Metazoa</taxon>
        <taxon>Ecdysozoa</taxon>
        <taxon>Arthropoda</taxon>
        <taxon>Hexapoda</taxon>
        <taxon>Insecta</taxon>
        <taxon>Pterygota</taxon>
        <taxon>Neoptera</taxon>
        <taxon>Endopterygota</taxon>
        <taxon>Coleoptera</taxon>
        <taxon>Polyphaga</taxon>
        <taxon>Cucujiformia</taxon>
        <taxon>Chrysomeloidea</taxon>
        <taxon>Cerambycidae</taxon>
        <taxon>Lamiinae</taxon>
        <taxon>Lamiini</taxon>
        <taxon>Anoplophora</taxon>
    </lineage>
</organism>
<sequence length="114" mass="13593">DKVISSCELTKTFFTRDEQLVFFCHDRVFKFVYYYYKTFVEFFVTFIGSSEEATEYIYEISLETGEDFYRKRSKCASWNDSMLAKGITFDRQDLVHGNNKKVNFEVQLKIHQVG</sequence>
<dbReference type="AlphaFoldDB" id="V5FUR5"/>
<dbReference type="EMBL" id="GALX01007076">
    <property type="protein sequence ID" value="JAB61390.1"/>
    <property type="molecule type" value="Transcribed_RNA"/>
</dbReference>
<protein>
    <submittedName>
        <fullName evidence="1">Uncharacterized protein</fullName>
    </submittedName>
</protein>
<accession>V5FUR5</accession>
<proteinExistence type="predicted"/>
<evidence type="ECO:0000313" key="1">
    <source>
        <dbReference type="EMBL" id="JAB61390.1"/>
    </source>
</evidence>
<reference evidence="1" key="1">
    <citation type="submission" date="2013-07" db="EMBL/GenBank/DDBJ databases">
        <title>Midgut Transcriptome Profiling of Anoplphora glabripennis, a Lignocellulose Degrading, Wood-Boring Cerambycid.</title>
        <authorList>
            <person name="Scully E.D."/>
            <person name="Hoover K."/>
            <person name="Carlson J.E."/>
            <person name="Tien M."/>
            <person name="Geib S.M."/>
        </authorList>
    </citation>
    <scope>NUCLEOTIDE SEQUENCE</scope>
</reference>
<feature type="non-terminal residue" evidence="1">
    <location>
        <position position="1"/>
    </location>
</feature>
<name>V5FUR5_ANOGL</name>